<evidence type="ECO:0000256" key="1">
    <source>
        <dbReference type="SAM" id="MobiDB-lite"/>
    </source>
</evidence>
<comment type="caution">
    <text evidence="3">The sequence shown here is derived from an EMBL/GenBank/DDBJ whole genome shotgun (WGS) entry which is preliminary data.</text>
</comment>
<feature type="region of interest" description="Disordered" evidence="1">
    <location>
        <begin position="178"/>
        <end position="202"/>
    </location>
</feature>
<dbReference type="PANTHER" id="PTHR33775:SF1">
    <property type="entry name" value="PROLINE-RICH BASIC PROTEIN 1"/>
    <property type="match status" value="1"/>
</dbReference>
<keyword evidence="4" id="KW-1185">Reference proteome</keyword>
<feature type="compositionally biased region" description="Polar residues" evidence="1">
    <location>
        <begin position="332"/>
        <end position="351"/>
    </location>
</feature>
<organism evidence="3 4">
    <name type="scientific">Silurus meridionalis</name>
    <name type="common">Southern catfish</name>
    <name type="synonym">Silurus soldatovi meridionalis</name>
    <dbReference type="NCBI Taxonomy" id="175797"/>
    <lineage>
        <taxon>Eukaryota</taxon>
        <taxon>Metazoa</taxon>
        <taxon>Chordata</taxon>
        <taxon>Craniata</taxon>
        <taxon>Vertebrata</taxon>
        <taxon>Euteleostomi</taxon>
        <taxon>Actinopterygii</taxon>
        <taxon>Neopterygii</taxon>
        <taxon>Teleostei</taxon>
        <taxon>Ostariophysi</taxon>
        <taxon>Siluriformes</taxon>
        <taxon>Siluridae</taxon>
        <taxon>Silurus</taxon>
    </lineage>
</organism>
<feature type="compositionally biased region" description="Low complexity" evidence="1">
    <location>
        <begin position="356"/>
        <end position="368"/>
    </location>
</feature>
<accession>A0A8T0AXS6</accession>
<feature type="compositionally biased region" description="Basic and acidic residues" evidence="1">
    <location>
        <begin position="492"/>
        <end position="506"/>
    </location>
</feature>
<feature type="compositionally biased region" description="Basic and acidic residues" evidence="1">
    <location>
        <begin position="106"/>
        <end position="128"/>
    </location>
</feature>
<dbReference type="Proteomes" id="UP000606274">
    <property type="component" value="Unassembled WGS sequence"/>
</dbReference>
<reference evidence="3" key="1">
    <citation type="submission" date="2020-08" db="EMBL/GenBank/DDBJ databases">
        <title>Chromosome-level assembly of Southern catfish (Silurus meridionalis) provides insights into visual adaptation to the nocturnal and benthic lifestyles.</title>
        <authorList>
            <person name="Zhang Y."/>
            <person name="Wang D."/>
            <person name="Peng Z."/>
        </authorList>
    </citation>
    <scope>NUCLEOTIDE SEQUENCE</scope>
    <source>
        <strain evidence="3">SWU-2019-XX</strain>
        <tissue evidence="3">Muscle</tissue>
    </source>
</reference>
<evidence type="ECO:0000259" key="2">
    <source>
        <dbReference type="Pfam" id="PF15232"/>
    </source>
</evidence>
<feature type="domain" description="DUF4585" evidence="2">
    <location>
        <begin position="1222"/>
        <end position="1289"/>
    </location>
</feature>
<dbReference type="EMBL" id="JABFDY010000015">
    <property type="protein sequence ID" value="KAF7697195.1"/>
    <property type="molecule type" value="Genomic_DNA"/>
</dbReference>
<name>A0A8T0AXS6_SILME</name>
<dbReference type="GO" id="GO:0005654">
    <property type="term" value="C:nucleoplasm"/>
    <property type="evidence" value="ECO:0007669"/>
    <property type="project" value="TreeGrafter"/>
</dbReference>
<proteinExistence type="predicted"/>
<dbReference type="PANTHER" id="PTHR33775">
    <property type="entry name" value="CARDIAC-ENRICHED FHL2-INTERACTING PROTEIN-RELATED"/>
    <property type="match status" value="1"/>
</dbReference>
<feature type="compositionally biased region" description="Polar residues" evidence="1">
    <location>
        <begin position="80"/>
        <end position="103"/>
    </location>
</feature>
<dbReference type="InterPro" id="IPR027838">
    <property type="entry name" value="DUF4585"/>
</dbReference>
<feature type="region of interest" description="Disordered" evidence="1">
    <location>
        <begin position="28"/>
        <end position="48"/>
    </location>
</feature>
<evidence type="ECO:0000313" key="3">
    <source>
        <dbReference type="EMBL" id="KAF7697195.1"/>
    </source>
</evidence>
<feature type="compositionally biased region" description="Basic and acidic residues" evidence="1">
    <location>
        <begin position="758"/>
        <end position="776"/>
    </location>
</feature>
<feature type="region of interest" description="Disordered" evidence="1">
    <location>
        <begin position="218"/>
        <end position="254"/>
    </location>
</feature>
<feature type="region of interest" description="Disordered" evidence="1">
    <location>
        <begin position="805"/>
        <end position="828"/>
    </location>
</feature>
<gene>
    <name evidence="3" type="ORF">HF521_005613</name>
</gene>
<evidence type="ECO:0000313" key="4">
    <source>
        <dbReference type="Proteomes" id="UP000606274"/>
    </source>
</evidence>
<dbReference type="OrthoDB" id="8943752at2759"/>
<feature type="region of interest" description="Disordered" evidence="1">
    <location>
        <begin position="1155"/>
        <end position="1188"/>
    </location>
</feature>
<feature type="region of interest" description="Disordered" evidence="1">
    <location>
        <begin position="79"/>
        <end position="135"/>
    </location>
</feature>
<feature type="region of interest" description="Disordered" evidence="1">
    <location>
        <begin position="481"/>
        <end position="554"/>
    </location>
</feature>
<feature type="region of interest" description="Disordered" evidence="1">
    <location>
        <begin position="990"/>
        <end position="1009"/>
    </location>
</feature>
<sequence length="1309" mass="143543">MSDGKFRRDTLKYETNSTIYLKEKEFEFQTTTTDEEDSNPALVDDALDDSSSSYCTAICSLSEYSEALEDETTCADQPCENASSESTQSLFVSGQTVTNSSPEITRLLRDHKTKQNDDGKSTSEDKLSNELQYDQNEYSEKNPVWIESKQFSASPKITILNMNLININSVNADQDSTLANTPYPTPGDYFKRKKRATQTDTKPVENVDALEHKINPNTILTRSKANRHNQEKHLDHSDIKPEEHSTPLQQSSKNAQYKLSTDFKLGTDDSIISKIKWEGKEQGIGVGKEQAKLSVSTGNLKPPASCTSTLTAKKPKSGILPHCYSKRLLTTGNQHQSQSPPVSQRLQKQNGQGVGLSTSLTPTPCSSSRQHCSSADNTQEKFSMATKVAGATMEVRGLAALEYTESSCAETNYLDVFNSSCWSSTQLSSDKDFYDWSKDLLSFKMPKSLTNNNNISACSDASSFECIDVALEDHEDVDRNAKTVPKRQIQLKRRDNTESHASEKDIIPSTPNRPRDILQRQHSTPAALHQDSHGSETKSGQTAQKQKLKKSVSLDESSSKTKLASCIIKNVLSKRMQHEQILHSEDVTEQTFCPIKADGTVNNIDNLSSCAKEECTESNNVNLATVTLLNSHIASQSPTLKTDFQTVRSVKEHISVNSKILPKMITKHSFNPLLRGLGRTHFHGGGTEIAAYSETEKEKLSLSKKATRGVGQKLSCDSAKGKAWNLSTVTSGAVGKQAAVETTPEECESLQAAQKQHYAKDQPIEKQEKPGEREESAQSSTVSTWLTCSLDENAVDNVLSKSAQCNVEKDQESDKGELRPPGQSANMGIQSQGKFRAIAPVHVVRDMRSLVKNKYSLSFRGPCEEIQGLDDTSTSFATAAPHPVISRQKVKEKNHDKTLHAPKATLPHAPNTVIDLKSLDTASRECVTKSASVLKSNNKISHARFTKVSPISATKTSSGLSKSPEVQDSLTAASQTNVKFKNAHMKQTTCASTPTQVHKGSLTKTSNNEQNVDIKNTECENHKTFAVHPVQPLTTAPQYCLATERSDKQGSLELYNQVCFAEQEAQQTTPGLPDNSQSSAGPSSACVLTVAPAPVFPSYFYKPNLLAYHTIPPNMGTVSYVQGPVLLQTPPHNQPTTASAPVPLIKSLSVKERPLSQPCTADGYPVAQESSKQMENEDTSQKMPSPDTQSCTAFITTMADEGKYGGASLLCPEMGGSQHVSNSRHMLLDPETGQCFYVDMPQLPQRKMLFDPETCQYVEVVVPQQTLSGAVMTAPCAIPFPSLHFPAMYTPHCLSYVQTHHRVLPPPEP</sequence>
<feature type="compositionally biased region" description="Basic and acidic residues" evidence="1">
    <location>
        <begin position="807"/>
        <end position="818"/>
    </location>
</feature>
<feature type="compositionally biased region" description="Basic and acidic residues" evidence="1">
    <location>
        <begin position="228"/>
        <end position="245"/>
    </location>
</feature>
<dbReference type="Pfam" id="PF15232">
    <property type="entry name" value="DUF4585"/>
    <property type="match status" value="1"/>
</dbReference>
<feature type="region of interest" description="Disordered" evidence="1">
    <location>
        <begin position="745"/>
        <end position="780"/>
    </location>
</feature>
<dbReference type="InterPro" id="IPR052303">
    <property type="entry name" value="CEFIP"/>
</dbReference>
<protein>
    <recommendedName>
        <fullName evidence="2">DUF4585 domain-containing protein</fullName>
    </recommendedName>
</protein>
<feature type="region of interest" description="Disordered" evidence="1">
    <location>
        <begin position="332"/>
        <end position="373"/>
    </location>
</feature>